<dbReference type="InterPro" id="IPR029063">
    <property type="entry name" value="SAM-dependent_MTases_sf"/>
</dbReference>
<organism evidence="2 3">
    <name type="scientific">Mucilaginibacter straminoryzae</name>
    <dbReference type="NCBI Taxonomy" id="2932774"/>
    <lineage>
        <taxon>Bacteria</taxon>
        <taxon>Pseudomonadati</taxon>
        <taxon>Bacteroidota</taxon>
        <taxon>Sphingobacteriia</taxon>
        <taxon>Sphingobacteriales</taxon>
        <taxon>Sphingobacteriaceae</taxon>
        <taxon>Mucilaginibacter</taxon>
    </lineage>
</organism>
<reference evidence="2" key="1">
    <citation type="submission" date="2022-04" db="EMBL/GenBank/DDBJ databases">
        <title>Mucilaginibacter sp. RS28 isolated from freshwater.</title>
        <authorList>
            <person name="Ko S.-R."/>
        </authorList>
    </citation>
    <scope>NUCLEOTIDE SEQUENCE</scope>
    <source>
        <strain evidence="2">RS28</strain>
    </source>
</reference>
<dbReference type="Proteomes" id="UP001139450">
    <property type="component" value="Unassembled WGS sequence"/>
</dbReference>
<dbReference type="EMBL" id="JALJEJ010000001">
    <property type="protein sequence ID" value="MCJ8208243.1"/>
    <property type="molecule type" value="Genomic_DNA"/>
</dbReference>
<dbReference type="SUPFAM" id="SSF53335">
    <property type="entry name" value="S-adenosyl-L-methionine-dependent methyltransferases"/>
    <property type="match status" value="1"/>
</dbReference>
<dbReference type="CDD" id="cd02440">
    <property type="entry name" value="AdoMet_MTases"/>
    <property type="match status" value="1"/>
</dbReference>
<keyword evidence="3" id="KW-1185">Reference proteome</keyword>
<dbReference type="AlphaFoldDB" id="A0A9X1X2B8"/>
<sequence>MADILGEAIYNYFHTRSKHKLWIHNRYGEKEEMPIDTYFRNEDDMPDLEWLALESCTGAVLDVGAGAGSHALALQQRDMNVTALDISPLATQVMRERGVKKALCEDIYQYHEQQFDTILLLMNGIGLAGSLEGLKSLLLHLKSLLKSGGQLLFDSSDIAYLYEEDFPETGYYGELDYQYEYQGKQGEWFKWLYVDEKTLASITFDLGFNQEVLLEDEFGQYLVRLTVS</sequence>
<keyword evidence="2" id="KW-0489">Methyltransferase</keyword>
<dbReference type="InterPro" id="IPR041698">
    <property type="entry name" value="Methyltransf_25"/>
</dbReference>
<accession>A0A9X1X2B8</accession>
<dbReference type="GO" id="GO:0008168">
    <property type="term" value="F:methyltransferase activity"/>
    <property type="evidence" value="ECO:0007669"/>
    <property type="project" value="UniProtKB-KW"/>
</dbReference>
<comment type="caution">
    <text evidence="2">The sequence shown here is derived from an EMBL/GenBank/DDBJ whole genome shotgun (WGS) entry which is preliminary data.</text>
</comment>
<feature type="domain" description="Methyltransferase" evidence="1">
    <location>
        <begin position="60"/>
        <end position="149"/>
    </location>
</feature>
<evidence type="ECO:0000259" key="1">
    <source>
        <dbReference type="Pfam" id="PF13649"/>
    </source>
</evidence>
<keyword evidence="2" id="KW-0808">Transferase</keyword>
<dbReference type="GO" id="GO:0032259">
    <property type="term" value="P:methylation"/>
    <property type="evidence" value="ECO:0007669"/>
    <property type="project" value="UniProtKB-KW"/>
</dbReference>
<gene>
    <name evidence="2" type="ORF">MUY27_00895</name>
</gene>
<proteinExistence type="predicted"/>
<evidence type="ECO:0000313" key="3">
    <source>
        <dbReference type="Proteomes" id="UP001139450"/>
    </source>
</evidence>
<evidence type="ECO:0000313" key="2">
    <source>
        <dbReference type="EMBL" id="MCJ8208243.1"/>
    </source>
</evidence>
<name>A0A9X1X2B8_9SPHI</name>
<dbReference type="Gene3D" id="3.40.50.150">
    <property type="entry name" value="Vaccinia Virus protein VP39"/>
    <property type="match status" value="1"/>
</dbReference>
<protein>
    <submittedName>
        <fullName evidence="2">Class I SAM-dependent methyltransferase</fullName>
    </submittedName>
</protein>
<dbReference type="RefSeq" id="WP_245128077.1">
    <property type="nucleotide sequence ID" value="NZ_JALJEJ010000001.1"/>
</dbReference>
<dbReference type="Pfam" id="PF13649">
    <property type="entry name" value="Methyltransf_25"/>
    <property type="match status" value="1"/>
</dbReference>